<feature type="transmembrane region" description="Helical" evidence="1">
    <location>
        <begin position="70"/>
        <end position="92"/>
    </location>
</feature>
<sequence length="197" mass="22785">MELDDLKRTWQESKSQVQSNSSINIEMMEKMKDKYRLKLRKITLSEIVGSVVCLASAMFIAANFDKLDTPLLLGAGVLSILLLLALPLISLFSTRQLSKVGDFEKPYADTLKVFANEKIKFIRLQKINVTLSYLLLIIMIVLVSGLFSDKDIFSNKYYWILSIPLGYIFLLFYSKWVRNYYHKVLQESEELLKELPL</sequence>
<keyword evidence="1" id="KW-0472">Membrane</keyword>
<organism evidence="2 3">
    <name type="scientific">Pontibacter indicus</name>
    <dbReference type="NCBI Taxonomy" id="1317125"/>
    <lineage>
        <taxon>Bacteria</taxon>
        <taxon>Pseudomonadati</taxon>
        <taxon>Bacteroidota</taxon>
        <taxon>Cytophagia</taxon>
        <taxon>Cytophagales</taxon>
        <taxon>Hymenobacteraceae</taxon>
        <taxon>Pontibacter</taxon>
    </lineage>
</organism>
<dbReference type="RefSeq" id="WP_076667243.1">
    <property type="nucleotide sequence ID" value="NZ_FTPP01000001.1"/>
</dbReference>
<accession>A0A1R3X6L4</accession>
<reference evidence="3" key="1">
    <citation type="submission" date="2017-01" db="EMBL/GenBank/DDBJ databases">
        <authorList>
            <person name="Varghese N."/>
            <person name="Submissions S."/>
        </authorList>
    </citation>
    <scope>NUCLEOTIDE SEQUENCE [LARGE SCALE GENOMIC DNA]</scope>
    <source>
        <strain evidence="3">LP100</strain>
    </source>
</reference>
<keyword evidence="1" id="KW-0812">Transmembrane</keyword>
<feature type="transmembrane region" description="Helical" evidence="1">
    <location>
        <begin position="127"/>
        <end position="145"/>
    </location>
</feature>
<feature type="transmembrane region" description="Helical" evidence="1">
    <location>
        <begin position="157"/>
        <end position="173"/>
    </location>
</feature>
<proteinExistence type="predicted"/>
<feature type="transmembrane region" description="Helical" evidence="1">
    <location>
        <begin position="42"/>
        <end position="64"/>
    </location>
</feature>
<gene>
    <name evidence="2" type="ORF">SAMN05444128_1603</name>
</gene>
<dbReference type="Proteomes" id="UP000187181">
    <property type="component" value="Unassembled WGS sequence"/>
</dbReference>
<evidence type="ECO:0000313" key="3">
    <source>
        <dbReference type="Proteomes" id="UP000187181"/>
    </source>
</evidence>
<evidence type="ECO:0000313" key="2">
    <source>
        <dbReference type="EMBL" id="SIT85805.1"/>
    </source>
</evidence>
<dbReference type="EMBL" id="FTPP01000001">
    <property type="protein sequence ID" value="SIT85805.1"/>
    <property type="molecule type" value="Genomic_DNA"/>
</dbReference>
<name>A0A1R3X6L4_9BACT</name>
<protein>
    <submittedName>
        <fullName evidence="2">Uncharacterized protein</fullName>
    </submittedName>
</protein>
<dbReference type="AlphaFoldDB" id="A0A1R3X6L4"/>
<keyword evidence="3" id="KW-1185">Reference proteome</keyword>
<keyword evidence="1" id="KW-1133">Transmembrane helix</keyword>
<dbReference type="OrthoDB" id="1160385at2"/>
<evidence type="ECO:0000256" key="1">
    <source>
        <dbReference type="SAM" id="Phobius"/>
    </source>
</evidence>